<gene>
    <name evidence="1" type="ORF">DRB17_06555</name>
</gene>
<dbReference type="SUPFAM" id="SSF52540">
    <property type="entry name" value="P-loop containing nucleoside triphosphate hydrolases"/>
    <property type="match status" value="1"/>
</dbReference>
<dbReference type="AlphaFoldDB" id="A0A369TBX0"/>
<dbReference type="InterPro" id="IPR027417">
    <property type="entry name" value="P-loop_NTPase"/>
</dbReference>
<dbReference type="PANTHER" id="PTHR13696">
    <property type="entry name" value="P-LOOP CONTAINING NUCLEOSIDE TRIPHOSPHATE HYDROLASE"/>
    <property type="match status" value="1"/>
</dbReference>
<dbReference type="EMBL" id="QPMH01000004">
    <property type="protein sequence ID" value="RDD62813.1"/>
    <property type="molecule type" value="Genomic_DNA"/>
</dbReference>
<dbReference type="Proteomes" id="UP000253941">
    <property type="component" value="Unassembled WGS sequence"/>
</dbReference>
<evidence type="ECO:0000313" key="1">
    <source>
        <dbReference type="EMBL" id="RDD62813.1"/>
    </source>
</evidence>
<dbReference type="CDD" id="cd02042">
    <property type="entry name" value="ParAB_family"/>
    <property type="match status" value="1"/>
</dbReference>
<reference evidence="1 2" key="1">
    <citation type="submission" date="2018-07" db="EMBL/GenBank/DDBJ databases">
        <title>Venubactetium sediminum gen. nov., sp. nov., isolated from a marine solar saltern.</title>
        <authorList>
            <person name="Wang S."/>
        </authorList>
    </citation>
    <scope>NUCLEOTIDE SEQUENCE [LARGE SCALE GENOMIC DNA]</scope>
    <source>
        <strain evidence="1 2">WD2A32</strain>
    </source>
</reference>
<evidence type="ECO:0000313" key="2">
    <source>
        <dbReference type="Proteomes" id="UP000253941"/>
    </source>
</evidence>
<dbReference type="RefSeq" id="WP_114581388.1">
    <property type="nucleotide sequence ID" value="NZ_QPMH01000004.1"/>
</dbReference>
<sequence>MDGGSNPGGSGGGPHVIVLGNEKGGSGKSTTAMHLVVALMKDGHRVGTIDLDARQGTLSRQIENRRAFAEANGLKLELPEHCRVHRAEADTREAAEADESARLQTALGELSGCDFVVVDTPGSDNHLSRLGHTLADTLITPLNDSFLDLDLLARIDHDARKILSPSVYSQMVWEQRQLRAAKGGRPIDWIVMRNRLSHIDARNKRDVGRLLEDLASRIRFRLAPGFGERVVFRELFPKGLTLLDLREKGAGVAMSMSHVAARQEVRALLAAIGLTSEVPSAAQ</sequence>
<protein>
    <submittedName>
        <fullName evidence="1">ATPase</fullName>
    </submittedName>
</protein>
<dbReference type="Gene3D" id="3.40.50.300">
    <property type="entry name" value="P-loop containing nucleotide triphosphate hydrolases"/>
    <property type="match status" value="1"/>
</dbReference>
<dbReference type="PANTHER" id="PTHR13696:SF96">
    <property type="entry name" value="COBQ_COBB_MIND_PARA NUCLEOTIDE BINDING DOMAIN-CONTAINING PROTEIN"/>
    <property type="match status" value="1"/>
</dbReference>
<proteinExistence type="predicted"/>
<dbReference type="Pfam" id="PF09140">
    <property type="entry name" value="MipZ"/>
    <property type="match status" value="1"/>
</dbReference>
<comment type="caution">
    <text evidence="1">The sequence shown here is derived from an EMBL/GenBank/DDBJ whole genome shotgun (WGS) entry which is preliminary data.</text>
</comment>
<organism evidence="1 2">
    <name type="scientific">Ferruginivarius sediminum</name>
    <dbReference type="NCBI Taxonomy" id="2661937"/>
    <lineage>
        <taxon>Bacteria</taxon>
        <taxon>Pseudomonadati</taxon>
        <taxon>Pseudomonadota</taxon>
        <taxon>Alphaproteobacteria</taxon>
        <taxon>Rhodospirillales</taxon>
        <taxon>Rhodospirillaceae</taxon>
        <taxon>Ferruginivarius</taxon>
    </lineage>
</organism>
<dbReference type="InterPro" id="IPR050678">
    <property type="entry name" value="DNA_Partitioning_ATPase"/>
</dbReference>
<dbReference type="InterPro" id="IPR015223">
    <property type="entry name" value="MipZ"/>
</dbReference>
<name>A0A369TBX0_9PROT</name>
<keyword evidence="2" id="KW-1185">Reference proteome</keyword>
<accession>A0A369TBX0</accession>